<gene>
    <name evidence="1" type="ORF">T05_4445</name>
</gene>
<dbReference type="EMBL" id="JYDJ01000109">
    <property type="protein sequence ID" value="KRX43849.1"/>
    <property type="molecule type" value="Genomic_DNA"/>
</dbReference>
<dbReference type="Proteomes" id="UP000055048">
    <property type="component" value="Unassembled WGS sequence"/>
</dbReference>
<organism evidence="1 2">
    <name type="scientific">Trichinella murrelli</name>
    <dbReference type="NCBI Taxonomy" id="144512"/>
    <lineage>
        <taxon>Eukaryota</taxon>
        <taxon>Metazoa</taxon>
        <taxon>Ecdysozoa</taxon>
        <taxon>Nematoda</taxon>
        <taxon>Enoplea</taxon>
        <taxon>Dorylaimia</taxon>
        <taxon>Trichinellida</taxon>
        <taxon>Trichinellidae</taxon>
        <taxon>Trichinella</taxon>
    </lineage>
</organism>
<reference evidence="1 2" key="1">
    <citation type="submission" date="2015-01" db="EMBL/GenBank/DDBJ databases">
        <title>Evolution of Trichinella species and genotypes.</title>
        <authorList>
            <person name="Korhonen P.K."/>
            <person name="Edoardo P."/>
            <person name="Giuseppe L.R."/>
            <person name="Gasser R.B."/>
        </authorList>
    </citation>
    <scope>NUCLEOTIDE SEQUENCE [LARGE SCALE GENOMIC DNA]</scope>
    <source>
        <strain evidence="1">ISS417</strain>
    </source>
</reference>
<accession>A0A0V0TXV9</accession>
<proteinExistence type="predicted"/>
<dbReference type="AlphaFoldDB" id="A0A0V0TXV9"/>
<keyword evidence="2" id="KW-1185">Reference proteome</keyword>
<comment type="caution">
    <text evidence="1">The sequence shown here is derived from an EMBL/GenBank/DDBJ whole genome shotgun (WGS) entry which is preliminary data.</text>
</comment>
<protein>
    <submittedName>
        <fullName evidence="1">Uncharacterized protein</fullName>
    </submittedName>
</protein>
<name>A0A0V0TXV9_9BILA</name>
<evidence type="ECO:0000313" key="2">
    <source>
        <dbReference type="Proteomes" id="UP000055048"/>
    </source>
</evidence>
<sequence>MSSNLNCSALLFTSPAPLHCISLPLTTTLHQYSFLVTTPLYAAALSIVIHRAPGLGTRRVANVNRQWAARSPRGVRAICGADLNYRWLPRLRCNDRSSGSSDDPPPELFAQEAVIRLPQEASSDPDPGSINAAIVIYRAVSAYCS</sequence>
<evidence type="ECO:0000313" key="1">
    <source>
        <dbReference type="EMBL" id="KRX43849.1"/>
    </source>
</evidence>